<organism evidence="1">
    <name type="scientific">Culex pipiens</name>
    <name type="common">House mosquito</name>
    <dbReference type="NCBI Taxonomy" id="7175"/>
    <lineage>
        <taxon>Eukaryota</taxon>
        <taxon>Metazoa</taxon>
        <taxon>Ecdysozoa</taxon>
        <taxon>Arthropoda</taxon>
        <taxon>Hexapoda</taxon>
        <taxon>Insecta</taxon>
        <taxon>Pterygota</taxon>
        <taxon>Neoptera</taxon>
        <taxon>Endopterygota</taxon>
        <taxon>Diptera</taxon>
        <taxon>Nematocera</taxon>
        <taxon>Culicoidea</taxon>
        <taxon>Culicidae</taxon>
        <taxon>Culicinae</taxon>
        <taxon>Culicini</taxon>
        <taxon>Culex</taxon>
        <taxon>Culex</taxon>
    </lineage>
</organism>
<proteinExistence type="predicted"/>
<evidence type="ECO:0000313" key="1">
    <source>
        <dbReference type="EMBL" id="CAG6491366.1"/>
    </source>
</evidence>
<accession>A0A8D8G1G9</accession>
<dbReference type="EMBL" id="HBUE01118515">
    <property type="protein sequence ID" value="CAG6491366.1"/>
    <property type="molecule type" value="Transcribed_RNA"/>
</dbReference>
<name>A0A8D8G1G9_CULPI</name>
<dbReference type="AlphaFoldDB" id="A0A8D8G1G9"/>
<sequence>MQQIQPCKIGLKWPACCPRCLLDLRVYPEVSPTVNLTESVSPATMILEEVQQVATQEQVGSDIVVDSHPKLPSQTANGKPEFLPSFAVDVPPEQIVPLWPPLPADELKQETPPPPPGPAPEPHIVVSNQVPTVTMTPAQQRIDQCYGLLPTPTQVTFAQQPMPNPPIQYGQLTLNPPPPIIVSQQQAQPQPGWTSQQPFYQTATWYRQPPPQAVLVQQQPAPQQRYVQFQAPSPVNFPFPPPTLQLQPGQAPTMAPATMVPANGVFTVQHHFLNVLPPGQFQ</sequence>
<protein>
    <submittedName>
        <fullName evidence="1">(northern house mosquito) hypothetical protein</fullName>
    </submittedName>
</protein>
<reference evidence="1" key="1">
    <citation type="submission" date="2021-05" db="EMBL/GenBank/DDBJ databases">
        <authorList>
            <person name="Alioto T."/>
            <person name="Alioto T."/>
            <person name="Gomez Garrido J."/>
        </authorList>
    </citation>
    <scope>NUCLEOTIDE SEQUENCE</scope>
</reference>